<dbReference type="EC" id="3.6.1.41" evidence="1"/>
<dbReference type="PROSITE" id="PS51831">
    <property type="entry name" value="HD"/>
    <property type="match status" value="1"/>
</dbReference>
<keyword evidence="3" id="KW-0547">Nucleotide-binding</keyword>
<dbReference type="CDD" id="cd00077">
    <property type="entry name" value="HDc"/>
    <property type="match status" value="1"/>
</dbReference>
<protein>
    <recommendedName>
        <fullName evidence="1">bis(5'-nucleosyl)-tetraphosphatase (symmetrical)</fullName>
        <ecNumber evidence="1">3.6.1.41</ecNumber>
    </recommendedName>
</protein>
<evidence type="ECO:0000259" key="7">
    <source>
        <dbReference type="PROSITE" id="PS51831"/>
    </source>
</evidence>
<keyword evidence="4 8" id="KW-0378">Hydrolase</keyword>
<dbReference type="AlphaFoldDB" id="A0A9D1M3L5"/>
<dbReference type="Pfam" id="PF01966">
    <property type="entry name" value="HD"/>
    <property type="match status" value="1"/>
</dbReference>
<dbReference type="GO" id="GO:0046872">
    <property type="term" value="F:metal ion binding"/>
    <property type="evidence" value="ECO:0007669"/>
    <property type="project" value="UniProtKB-KW"/>
</dbReference>
<name>A0A9D1M3L5_9PROT</name>
<evidence type="ECO:0000256" key="3">
    <source>
        <dbReference type="ARBA" id="ARBA00022741"/>
    </source>
</evidence>
<dbReference type="EMBL" id="DVNC01000027">
    <property type="protein sequence ID" value="HIU53185.1"/>
    <property type="molecule type" value="Genomic_DNA"/>
</dbReference>
<comment type="catalytic activity">
    <reaction evidence="6">
        <text>P(1),P(4)-bis(5'-adenosyl) tetraphosphate + H2O = 2 ADP + 2 H(+)</text>
        <dbReference type="Rhea" id="RHEA:24252"/>
        <dbReference type="ChEBI" id="CHEBI:15377"/>
        <dbReference type="ChEBI" id="CHEBI:15378"/>
        <dbReference type="ChEBI" id="CHEBI:58141"/>
        <dbReference type="ChEBI" id="CHEBI:456216"/>
        <dbReference type="EC" id="3.6.1.41"/>
    </reaction>
</comment>
<gene>
    <name evidence="8" type="primary">yqeK</name>
    <name evidence="8" type="ORF">IAD20_03795</name>
</gene>
<evidence type="ECO:0000313" key="8">
    <source>
        <dbReference type="EMBL" id="HIU53185.1"/>
    </source>
</evidence>
<reference evidence="8" key="2">
    <citation type="journal article" date="2021" name="PeerJ">
        <title>Extensive microbial diversity within the chicken gut microbiome revealed by metagenomics and culture.</title>
        <authorList>
            <person name="Gilroy R."/>
            <person name="Ravi A."/>
            <person name="Getino M."/>
            <person name="Pursley I."/>
            <person name="Horton D.L."/>
            <person name="Alikhan N.F."/>
            <person name="Baker D."/>
            <person name="Gharbi K."/>
            <person name="Hall N."/>
            <person name="Watson M."/>
            <person name="Adriaenssens E.M."/>
            <person name="Foster-Nyarko E."/>
            <person name="Jarju S."/>
            <person name="Secka A."/>
            <person name="Antonio M."/>
            <person name="Oren A."/>
            <person name="Chaudhuri R.R."/>
            <person name="La Ragione R."/>
            <person name="Hildebrand F."/>
            <person name="Pallen M.J."/>
        </authorList>
    </citation>
    <scope>NUCLEOTIDE SEQUENCE</scope>
    <source>
        <strain evidence="8">ChiW3-316</strain>
    </source>
</reference>
<feature type="domain" description="HD" evidence="7">
    <location>
        <begin position="29"/>
        <end position="144"/>
    </location>
</feature>
<dbReference type="PANTHER" id="PTHR35795">
    <property type="entry name" value="SLR1885 PROTEIN"/>
    <property type="match status" value="1"/>
</dbReference>
<reference evidence="8" key="1">
    <citation type="submission" date="2020-10" db="EMBL/GenBank/DDBJ databases">
        <authorList>
            <person name="Gilroy R."/>
        </authorList>
    </citation>
    <scope>NUCLEOTIDE SEQUENCE</scope>
    <source>
        <strain evidence="8">ChiW3-316</strain>
    </source>
</reference>
<comment type="caution">
    <text evidence="8">The sequence shown here is derived from an EMBL/GenBank/DDBJ whole genome shotgun (WGS) entry which is preliminary data.</text>
</comment>
<dbReference type="NCBIfam" id="TIGR00488">
    <property type="entry name" value="bis(5'-nucleosyl)-tetraphosphatase (symmetrical) YqeK"/>
    <property type="match status" value="1"/>
</dbReference>
<evidence type="ECO:0000256" key="2">
    <source>
        <dbReference type="ARBA" id="ARBA00022723"/>
    </source>
</evidence>
<organism evidence="8 9">
    <name type="scientific">Candidatus Scatocola faecipullorum</name>
    <dbReference type="NCBI Taxonomy" id="2840917"/>
    <lineage>
        <taxon>Bacteria</taxon>
        <taxon>Pseudomonadati</taxon>
        <taxon>Pseudomonadota</taxon>
        <taxon>Alphaproteobacteria</taxon>
        <taxon>Rhodospirillales</taxon>
        <taxon>Rhodospirillaceae</taxon>
        <taxon>Rhodospirillaceae incertae sedis</taxon>
        <taxon>Candidatus Scatocola</taxon>
    </lineage>
</organism>
<evidence type="ECO:0000256" key="4">
    <source>
        <dbReference type="ARBA" id="ARBA00022801"/>
    </source>
</evidence>
<evidence type="ECO:0000256" key="1">
    <source>
        <dbReference type="ARBA" id="ARBA00012506"/>
    </source>
</evidence>
<accession>A0A9D1M3L5</accession>
<dbReference type="Proteomes" id="UP000824107">
    <property type="component" value="Unassembled WGS sequence"/>
</dbReference>
<dbReference type="PANTHER" id="PTHR35795:SF1">
    <property type="entry name" value="BIS(5'-NUCLEOSYL)-TETRAPHOSPHATASE, SYMMETRICAL"/>
    <property type="match status" value="1"/>
</dbReference>
<evidence type="ECO:0000256" key="5">
    <source>
        <dbReference type="ARBA" id="ARBA00023004"/>
    </source>
</evidence>
<evidence type="ECO:0000313" key="9">
    <source>
        <dbReference type="Proteomes" id="UP000824107"/>
    </source>
</evidence>
<dbReference type="InterPro" id="IPR003607">
    <property type="entry name" value="HD/PDEase_dom"/>
</dbReference>
<dbReference type="Gene3D" id="1.10.3210.10">
    <property type="entry name" value="Hypothetical protein af1432"/>
    <property type="match status" value="1"/>
</dbReference>
<keyword evidence="5" id="KW-0408">Iron</keyword>
<keyword evidence="2" id="KW-0479">Metal-binding</keyword>
<dbReference type="InterPro" id="IPR005249">
    <property type="entry name" value="YqeK"/>
</dbReference>
<dbReference type="InterPro" id="IPR051094">
    <property type="entry name" value="Diverse_Catalytic_Enzymes"/>
</dbReference>
<evidence type="ECO:0000256" key="6">
    <source>
        <dbReference type="ARBA" id="ARBA00049417"/>
    </source>
</evidence>
<dbReference type="InterPro" id="IPR006674">
    <property type="entry name" value="HD_domain"/>
</dbReference>
<dbReference type="SUPFAM" id="SSF109604">
    <property type="entry name" value="HD-domain/PDEase-like"/>
    <property type="match status" value="1"/>
</dbReference>
<dbReference type="GO" id="GO:0000166">
    <property type="term" value="F:nucleotide binding"/>
    <property type="evidence" value="ECO:0007669"/>
    <property type="project" value="UniProtKB-KW"/>
</dbReference>
<dbReference type="GO" id="GO:0008803">
    <property type="term" value="F:bis(5'-nucleosyl)-tetraphosphatase (symmetrical) activity"/>
    <property type="evidence" value="ECO:0007669"/>
    <property type="project" value="UniProtKB-EC"/>
</dbReference>
<sequence length="201" mass="22630">MTVNITHFDGLSLEENVKNNFKQADMEAALAHILQTRYNAITLAKRFGCDPEQAASAALLHDLGRLVPAHEYLDLAETFNLEILPEEKQFPDLLHQKLSRVIAVETFNITDKEVLNAVACHTTLRPNAARLDKILFLADKLAAVPGKQPAFMPLVIKQLEKSLDDAVYCYLFNYLQNGKMPIVHPWLRTALEELTPRRLAG</sequence>
<proteinExistence type="predicted"/>